<sequence length="395" mass="45401">MTVVEEVTWNCVHCTQDFTHEAEQPMASSSGETCESCYEDLRSCSWCDETFHVDDMSWADIGDHFMCPRHSHMILHCSGCNITLIESDDQGDGNGRVLCESCVQEYSTCYECGDLVHDDYMHYVDRIDDYQCDGCYVENDVHSYDFTPDYRVFGRSRVGDETATTFGVELEVEYRNADWKDANTRLQDLWTNRDVTFLKSDGSLSSGVEAVSHPMTLAYAKDHINREALAALSLYGVRSWKTTTCGIHIHIGRDTFRNHSHLARFMILFTRSKEQIVALAGRETSQWASFELNANERMVKQAEGKQHPDTRYRAINLTNRNTVEVRVFRGSLNGDTIIAHMELLAAIIEYTRDQRNIVGMSMSLTWTQFRGWLFMNRQQYPLANARCSARVDRRI</sequence>
<accession>A0A6J7EXI9</accession>
<dbReference type="AlphaFoldDB" id="A0A6J7EXI9"/>
<name>A0A6J7EXI9_9ZZZZ</name>
<proteinExistence type="predicted"/>
<gene>
    <name evidence="1" type="ORF">UFOPK3472_00955</name>
</gene>
<evidence type="ECO:0000313" key="1">
    <source>
        <dbReference type="EMBL" id="CAB4884093.1"/>
    </source>
</evidence>
<reference evidence="1" key="1">
    <citation type="submission" date="2020-05" db="EMBL/GenBank/DDBJ databases">
        <authorList>
            <person name="Chiriac C."/>
            <person name="Salcher M."/>
            <person name="Ghai R."/>
            <person name="Kavagutti S V."/>
        </authorList>
    </citation>
    <scope>NUCLEOTIDE SEQUENCE</scope>
</reference>
<protein>
    <submittedName>
        <fullName evidence="1">Unannotated protein</fullName>
    </submittedName>
</protein>
<organism evidence="1">
    <name type="scientific">freshwater metagenome</name>
    <dbReference type="NCBI Taxonomy" id="449393"/>
    <lineage>
        <taxon>unclassified sequences</taxon>
        <taxon>metagenomes</taxon>
        <taxon>ecological metagenomes</taxon>
    </lineage>
</organism>
<dbReference type="EMBL" id="CAFBLX010000044">
    <property type="protein sequence ID" value="CAB4884093.1"/>
    <property type="molecule type" value="Genomic_DNA"/>
</dbReference>